<reference evidence="1 2" key="1">
    <citation type="submission" date="2020-08" db="EMBL/GenBank/DDBJ databases">
        <title>A Genomic Blueprint of the Chicken Gut Microbiome.</title>
        <authorList>
            <person name="Gilroy R."/>
            <person name="Ravi A."/>
            <person name="Getino M."/>
            <person name="Pursley I."/>
            <person name="Horton D.L."/>
            <person name="Alikhan N.-F."/>
            <person name="Baker D."/>
            <person name="Gharbi K."/>
            <person name="Hall N."/>
            <person name="Watson M."/>
            <person name="Adriaenssens E.M."/>
            <person name="Foster-Nyarko E."/>
            <person name="Jarju S."/>
            <person name="Secka A."/>
            <person name="Antonio M."/>
            <person name="Oren A."/>
            <person name="Chaudhuri R."/>
            <person name="La Ragione R.M."/>
            <person name="Hildebrand F."/>
            <person name="Pallen M.J."/>
        </authorList>
    </citation>
    <scope>NUCLEOTIDE SEQUENCE [LARGE SCALE GENOMIC DNA]</scope>
    <source>
        <strain evidence="1 2">Sa3CVN1</strain>
    </source>
</reference>
<name>A0ABR8PWI8_9CLOT</name>
<dbReference type="Proteomes" id="UP000627781">
    <property type="component" value="Unassembled WGS sequence"/>
</dbReference>
<keyword evidence="2" id="KW-1185">Reference proteome</keyword>
<sequence>MGILSRLFKKKETVTAYVKYFLYECGISKPEKYHKQMINEGYLAVSTIEAIVQALKVDTLKKFLKKLNLH</sequence>
<protein>
    <submittedName>
        <fullName evidence="1">Uncharacterized protein</fullName>
    </submittedName>
</protein>
<gene>
    <name evidence="1" type="ORF">H9661_14155</name>
</gene>
<organism evidence="1 2">
    <name type="scientific">Clostridium cibarium</name>
    <dbReference type="NCBI Taxonomy" id="2762247"/>
    <lineage>
        <taxon>Bacteria</taxon>
        <taxon>Bacillati</taxon>
        <taxon>Bacillota</taxon>
        <taxon>Clostridia</taxon>
        <taxon>Eubacteriales</taxon>
        <taxon>Clostridiaceae</taxon>
        <taxon>Clostridium</taxon>
    </lineage>
</organism>
<comment type="caution">
    <text evidence="1">The sequence shown here is derived from an EMBL/GenBank/DDBJ whole genome shotgun (WGS) entry which is preliminary data.</text>
</comment>
<dbReference type="EMBL" id="JACSRA010000024">
    <property type="protein sequence ID" value="MBD7912502.1"/>
    <property type="molecule type" value="Genomic_DNA"/>
</dbReference>
<evidence type="ECO:0000313" key="2">
    <source>
        <dbReference type="Proteomes" id="UP000627781"/>
    </source>
</evidence>
<dbReference type="RefSeq" id="WP_143317737.1">
    <property type="nucleotide sequence ID" value="NZ_JACSRA010000024.1"/>
</dbReference>
<proteinExistence type="predicted"/>
<accession>A0ABR8PWI8</accession>
<evidence type="ECO:0000313" key="1">
    <source>
        <dbReference type="EMBL" id="MBD7912502.1"/>
    </source>
</evidence>